<proteinExistence type="predicted"/>
<sequence>MTRLTDNIDDNYSLFIEEIRFNGELWGIESEDGWVVVDSQEFEDTDVIPFWSEKEDAEAHCVEEWADYQISKVEIESFVQEWLPELDSDGVLVGANWNTELDGLEVEPLQLAEALAGVDAD</sequence>
<evidence type="ECO:0000313" key="2">
    <source>
        <dbReference type="Proteomes" id="UP000190064"/>
    </source>
</evidence>
<dbReference type="EMBL" id="MTSD02000005">
    <property type="protein sequence ID" value="OOV86575.1"/>
    <property type="molecule type" value="Genomic_DNA"/>
</dbReference>
<comment type="caution">
    <text evidence="1">The sequence shown here is derived from an EMBL/GenBank/DDBJ whole genome shotgun (WGS) entry which is preliminary data.</text>
</comment>
<accession>A0A1T1H9T5</accession>
<keyword evidence="2" id="KW-1185">Reference proteome</keyword>
<evidence type="ECO:0008006" key="3">
    <source>
        <dbReference type="Google" id="ProtNLM"/>
    </source>
</evidence>
<protein>
    <recommendedName>
        <fullName evidence="3">DUF2750 domain-containing protein</fullName>
    </recommendedName>
</protein>
<dbReference type="InterPro" id="IPR021284">
    <property type="entry name" value="DUF2750"/>
</dbReference>
<evidence type="ECO:0000313" key="1">
    <source>
        <dbReference type="EMBL" id="OOV86575.1"/>
    </source>
</evidence>
<name>A0A1T1H9T5_OCELI</name>
<dbReference type="Pfam" id="PF11042">
    <property type="entry name" value="DUF2750"/>
    <property type="match status" value="1"/>
</dbReference>
<dbReference type="RefSeq" id="WP_078320020.1">
    <property type="nucleotide sequence ID" value="NZ_FXTS01000006.1"/>
</dbReference>
<organism evidence="1 2">
    <name type="scientific">Oceanospirillum linum</name>
    <dbReference type="NCBI Taxonomy" id="966"/>
    <lineage>
        <taxon>Bacteria</taxon>
        <taxon>Pseudomonadati</taxon>
        <taxon>Pseudomonadota</taxon>
        <taxon>Gammaproteobacteria</taxon>
        <taxon>Oceanospirillales</taxon>
        <taxon>Oceanospirillaceae</taxon>
        <taxon>Oceanospirillum</taxon>
    </lineage>
</organism>
<dbReference type="Proteomes" id="UP000190064">
    <property type="component" value="Unassembled WGS sequence"/>
</dbReference>
<gene>
    <name evidence="1" type="ORF">BTA35_0211730</name>
</gene>
<dbReference type="STRING" id="966.BTA35_0211730"/>
<reference evidence="1" key="1">
    <citation type="submission" date="2017-02" db="EMBL/GenBank/DDBJ databases">
        <title>Draft Genome Sequence of the Salt Water Bacterium Oceanospirillum linum ATCC 11336.</title>
        <authorList>
            <person name="Trachtenberg A.M."/>
            <person name="Carney J.G."/>
            <person name="Linnane J.D."/>
            <person name="Rheaume B.A."/>
            <person name="Pitts N.L."/>
            <person name="Mykles D.L."/>
            <person name="Maclea K.S."/>
        </authorList>
    </citation>
    <scope>NUCLEOTIDE SEQUENCE [LARGE SCALE GENOMIC DNA]</scope>
    <source>
        <strain evidence="1">ATCC 11336</strain>
    </source>
</reference>
<dbReference type="AlphaFoldDB" id="A0A1T1H9T5"/>